<dbReference type="RefSeq" id="WP_104411767.1">
    <property type="nucleotide sequence ID" value="NZ_PTIW01000003.1"/>
</dbReference>
<comment type="caution">
    <text evidence="1">The sequence shown here is derived from an EMBL/GenBank/DDBJ whole genome shotgun (WGS) entry which is preliminary data.</text>
</comment>
<dbReference type="EMBL" id="PTIW01000003">
    <property type="protein sequence ID" value="PPK62451.1"/>
    <property type="molecule type" value="Genomic_DNA"/>
</dbReference>
<sequence>MIKEIVEFMDANEGIEEYFIQNEVSKAYEHYYIKINGDIICRSVIDLDLLNDEEMKNILKYMTYYQKGMHNKYLDKDNGLGGSSPYISTVKLFFDGNFIKTNIEKKDKNRIEVQFKSSLDYIKNDIERNEITELQKFMIGNLENFLLSEKQFIEILKKKYDNQKKDKKAVSIDIRIYIDVGLDKVKNFYESFVKKRAFLDTKTAGLYKGKCSICECISDELSLPYVLNTLGTKTFEMKPTMPLDITNAICKTCTLQLHKFKVMTDNNQLTKPFPLFIDKKSLFGQQRAVLNDSEKKKKYKEIIKAIWKSNPKDLKNFYLLNYYSKPDNGWKLQVKDIDYIENFEYMTPFKIMNFMEARNHKILLNNKIVDLSSLYEDYLSIFQFEKICNELIFEEKLIGNYFTSYDDDKLKMTYSKINSKNSNSLLKNYLIKYRQGFYDFIYKSYQSSLDSIEFREMILNIIKDNIKHDDNNKDGYSIYENEIKEKLNLLYSIKHHFKNGGEKVEQGEFVKLKEKMISSLGYWQNQKNEKDELVLKDNDEPRKEFIGGVDHIENDDKFFAFLCGQMARFLISKKKGKEENKSHSDFNAFTDWQTSKLLKEYICEVHRKYAYELRLDRKYDNAMSIILSYKDDLEMDDVMEYMMAGYFADNQIKYQNNQT</sequence>
<accession>A0AB36ZYC9</accession>
<evidence type="ECO:0000313" key="1">
    <source>
        <dbReference type="EMBL" id="PPK62451.1"/>
    </source>
</evidence>
<evidence type="ECO:0000313" key="2">
    <source>
        <dbReference type="Proteomes" id="UP000239861"/>
    </source>
</evidence>
<dbReference type="AlphaFoldDB" id="A0AB36ZYC9"/>
<reference evidence="1 2" key="1">
    <citation type="submission" date="2018-02" db="EMBL/GenBank/DDBJ databases">
        <title>Subsurface microbial communities from deep shales in Ohio and West Virginia, USA.</title>
        <authorList>
            <person name="Wrighton K."/>
        </authorList>
    </citation>
    <scope>NUCLEOTIDE SEQUENCE [LARGE SCALE GENOMIC DNA]</scope>
    <source>
        <strain evidence="1 2">MARC-MIP3H16</strain>
    </source>
</reference>
<dbReference type="Proteomes" id="UP000239861">
    <property type="component" value="Unassembled WGS sequence"/>
</dbReference>
<protein>
    <submittedName>
        <fullName evidence="1">CRISPR-associated protein Csh1</fullName>
    </submittedName>
</protein>
<gene>
    <name evidence="1" type="ORF">B0F89_10343</name>
</gene>
<organism evidence="1 2">
    <name type="scientific">Malaciobacter marinus</name>
    <dbReference type="NCBI Taxonomy" id="505249"/>
    <lineage>
        <taxon>Bacteria</taxon>
        <taxon>Pseudomonadati</taxon>
        <taxon>Campylobacterota</taxon>
        <taxon>Epsilonproteobacteria</taxon>
        <taxon>Campylobacterales</taxon>
        <taxon>Arcobacteraceae</taxon>
        <taxon>Malaciobacter</taxon>
    </lineage>
</organism>
<proteinExistence type="predicted"/>
<name>A0AB36ZYC9_9BACT</name>